<evidence type="ECO:0000256" key="2">
    <source>
        <dbReference type="SAM" id="MobiDB-lite"/>
    </source>
</evidence>
<geneLocation type="plasmid" evidence="5">
    <name>pp88_g</name>
</geneLocation>
<feature type="transmembrane region" description="Helical" evidence="3">
    <location>
        <begin position="112"/>
        <end position="134"/>
    </location>
</feature>
<reference evidence="4 5" key="2">
    <citation type="journal article" date="2017" name="Genome Biol. Evol.">
        <title>Trajectories and Drivers of Genome Evolution in Surface-Associated Marine Phaeobacter.</title>
        <authorList>
            <person name="Freese H.M."/>
            <person name="Sikorski J."/>
            <person name="Bunk B."/>
            <person name="Scheuner C."/>
            <person name="Meier-Kolthoff J.P."/>
            <person name="Sproer C."/>
            <person name="Gram L."/>
            <person name="Overmann J."/>
        </authorList>
    </citation>
    <scope>NUCLEOTIDE SEQUENCE [LARGE SCALE GENOMIC DNA]</scope>
    <source>
        <strain evidence="4 5">P88</strain>
        <plasmid evidence="5">pp88_g</plasmid>
    </source>
</reference>
<dbReference type="GO" id="GO:0004713">
    <property type="term" value="F:protein tyrosine kinase activity"/>
    <property type="evidence" value="ECO:0007669"/>
    <property type="project" value="TreeGrafter"/>
</dbReference>
<keyword evidence="3" id="KW-0472">Membrane</keyword>
<feature type="transmembrane region" description="Helical" evidence="3">
    <location>
        <begin position="448"/>
        <end position="470"/>
    </location>
</feature>
<reference evidence="4 5" key="1">
    <citation type="journal article" date="2017" name="Front. Microbiol.">
        <title>Phaeobacter piscinae sp. nov., a species of the Roseobacter group and potential aquaculture probiont.</title>
        <authorList>
            <person name="Sonnenschein E.C."/>
            <person name="Phippen C.B.W."/>
            <person name="Nielsen K.F."/>
            <person name="Mateiu R.V."/>
            <person name="Melchiorsen J."/>
            <person name="Gram L."/>
            <person name="Overmann J."/>
            <person name="Freese H.M."/>
        </authorList>
    </citation>
    <scope>NUCLEOTIDE SEQUENCE [LARGE SCALE GENOMIC DNA]</scope>
    <source>
        <strain evidence="4 5">P88</strain>
        <plasmid evidence="5">pp88_g</plasmid>
    </source>
</reference>
<keyword evidence="4" id="KW-0614">Plasmid</keyword>
<feature type="compositionally biased region" description="Polar residues" evidence="2">
    <location>
        <begin position="1"/>
        <end position="10"/>
    </location>
</feature>
<evidence type="ECO:0000256" key="1">
    <source>
        <dbReference type="SAM" id="Coils"/>
    </source>
</evidence>
<sequence length="476" mass="52008">MTQTPPSSLTGRPASDEAISEEAAAADTAASTATGTPAASPAATASDSAPDAAEAAAPAQRVPDPVKQLKRVRRKARKAEAAVAELEARIAEAEQRPAYPLARPASMKKRHWGLVISFVALVLAPLLAVMIYLWTFAEDQYASTAGFTVRSQESSGANDLLGGLAQFAGTSSASDSDILYEFIQSQEMVAAVDAAVDLQGHYSALWPRDWVFALWPEASLEDLTWYWQRIVGISFDSGSGLIEVQALAFDAATAQAITKAIVAESQTRINALNEQARADAMRYARADLDEALERLKDARQSLTSFRTRTRIVDPEADIQGRMGVMNNLQQQLAEALIQYDLLRGTVTAADPRLTKAQQHIDVIRDRINIERQTFTSNNTDTGGVGEDYPSLIAEFERLTVDREYAEESYRAALTALEVARDDAARQSRYLATYINPTRATEPEYPRRAVLAALAGLFLLLTWSILALIYYSIRDRS</sequence>
<dbReference type="EMBL" id="CP010732">
    <property type="protein sequence ID" value="AUR01910.1"/>
    <property type="molecule type" value="Genomic_DNA"/>
</dbReference>
<feature type="coiled-coil region" evidence="1">
    <location>
        <begin position="69"/>
        <end position="96"/>
    </location>
</feature>
<evidence type="ECO:0000313" key="4">
    <source>
        <dbReference type="EMBL" id="AUR01910.1"/>
    </source>
</evidence>
<dbReference type="GO" id="GO:0005886">
    <property type="term" value="C:plasma membrane"/>
    <property type="evidence" value="ECO:0007669"/>
    <property type="project" value="TreeGrafter"/>
</dbReference>
<feature type="region of interest" description="Disordered" evidence="2">
    <location>
        <begin position="1"/>
        <end position="63"/>
    </location>
</feature>
<protein>
    <submittedName>
        <fullName evidence="4">Putative olysaccharide export protein</fullName>
    </submittedName>
</protein>
<dbReference type="PANTHER" id="PTHR32309">
    <property type="entry name" value="TYROSINE-PROTEIN KINASE"/>
    <property type="match status" value="1"/>
</dbReference>
<keyword evidence="3" id="KW-1133">Transmembrane helix</keyword>
<dbReference type="RefSeq" id="WP_102884749.1">
    <property type="nucleotide sequence ID" value="NZ_CP010732.1"/>
</dbReference>
<name>A0A2I7KH35_9RHOB</name>
<proteinExistence type="predicted"/>
<keyword evidence="3" id="KW-0812">Transmembrane</keyword>
<evidence type="ECO:0000313" key="5">
    <source>
        <dbReference type="Proteomes" id="UP000236447"/>
    </source>
</evidence>
<feature type="coiled-coil region" evidence="1">
    <location>
        <begin position="281"/>
        <end position="345"/>
    </location>
</feature>
<dbReference type="AlphaFoldDB" id="A0A2I7KH35"/>
<keyword evidence="1" id="KW-0175">Coiled coil</keyword>
<organism evidence="4 5">
    <name type="scientific">Phaeobacter inhibens</name>
    <dbReference type="NCBI Taxonomy" id="221822"/>
    <lineage>
        <taxon>Bacteria</taxon>
        <taxon>Pseudomonadati</taxon>
        <taxon>Pseudomonadota</taxon>
        <taxon>Alphaproteobacteria</taxon>
        <taxon>Rhodobacterales</taxon>
        <taxon>Roseobacteraceae</taxon>
        <taxon>Phaeobacter</taxon>
    </lineage>
</organism>
<accession>A0A2I7KH35</accession>
<dbReference type="InterPro" id="IPR050445">
    <property type="entry name" value="Bact_polysacc_biosynth/exp"/>
</dbReference>
<dbReference type="Proteomes" id="UP000236447">
    <property type="component" value="Plasmid pP88_g"/>
</dbReference>
<feature type="compositionally biased region" description="Low complexity" evidence="2">
    <location>
        <begin position="21"/>
        <end position="59"/>
    </location>
</feature>
<evidence type="ECO:0000256" key="3">
    <source>
        <dbReference type="SAM" id="Phobius"/>
    </source>
</evidence>
<dbReference type="PANTHER" id="PTHR32309:SF13">
    <property type="entry name" value="FERRIC ENTEROBACTIN TRANSPORT PROTEIN FEPE"/>
    <property type="match status" value="1"/>
</dbReference>
<gene>
    <name evidence="4" type="ORF">PhaeoP88_04598</name>
</gene>